<dbReference type="GO" id="GO:0035006">
    <property type="term" value="P:melanization defense response"/>
    <property type="evidence" value="ECO:0007669"/>
    <property type="project" value="UniProtKB-ARBA"/>
</dbReference>
<dbReference type="PANTHER" id="PTHR24072">
    <property type="entry name" value="RHO FAMILY GTPASE"/>
    <property type="match status" value="1"/>
</dbReference>
<feature type="region of interest" description="Disordered" evidence="3">
    <location>
        <begin position="455"/>
        <end position="509"/>
    </location>
</feature>
<evidence type="ECO:0000313" key="4">
    <source>
        <dbReference type="EMBL" id="TRY77764.1"/>
    </source>
</evidence>
<evidence type="ECO:0000313" key="5">
    <source>
        <dbReference type="Proteomes" id="UP000318571"/>
    </source>
</evidence>
<evidence type="ECO:0000256" key="1">
    <source>
        <dbReference type="ARBA" id="ARBA00022741"/>
    </source>
</evidence>
<dbReference type="GO" id="GO:0022412">
    <property type="term" value="P:cellular process involved in reproduction in multicellular organism"/>
    <property type="evidence" value="ECO:0007669"/>
    <property type="project" value="UniProtKB-ARBA"/>
</dbReference>
<dbReference type="NCBIfam" id="TIGR00231">
    <property type="entry name" value="small_GTP"/>
    <property type="match status" value="1"/>
</dbReference>
<evidence type="ECO:0000256" key="2">
    <source>
        <dbReference type="ARBA" id="ARBA00023134"/>
    </source>
</evidence>
<dbReference type="SMART" id="SM00174">
    <property type="entry name" value="RHO"/>
    <property type="match status" value="2"/>
</dbReference>
<dbReference type="InterPro" id="IPR001806">
    <property type="entry name" value="Small_GTPase"/>
</dbReference>
<dbReference type="SMART" id="SM00173">
    <property type="entry name" value="RAS"/>
    <property type="match status" value="1"/>
</dbReference>
<dbReference type="PRINTS" id="PR00449">
    <property type="entry name" value="RASTRNSFRMNG"/>
</dbReference>
<dbReference type="PROSITE" id="PS51419">
    <property type="entry name" value="RAB"/>
    <property type="match status" value="1"/>
</dbReference>
<gene>
    <name evidence="4" type="ORF">TCAL_10420</name>
</gene>
<dbReference type="GO" id="GO:0005525">
    <property type="term" value="F:GTP binding"/>
    <property type="evidence" value="ECO:0007669"/>
    <property type="project" value="UniProtKB-KW"/>
</dbReference>
<dbReference type="PROSITE" id="PS51420">
    <property type="entry name" value="RHO"/>
    <property type="match status" value="1"/>
</dbReference>
<reference evidence="4 5" key="1">
    <citation type="journal article" date="2018" name="Nat. Ecol. Evol.">
        <title>Genomic signatures of mitonuclear coevolution across populations of Tigriopus californicus.</title>
        <authorList>
            <person name="Barreto F.S."/>
            <person name="Watson E.T."/>
            <person name="Lima T.G."/>
            <person name="Willett C.S."/>
            <person name="Edmands S."/>
            <person name="Li W."/>
            <person name="Burton R.S."/>
        </authorList>
    </citation>
    <scope>NUCLEOTIDE SEQUENCE [LARGE SCALE GENOMIC DNA]</scope>
    <source>
        <strain evidence="4 5">San Diego</strain>
    </source>
</reference>
<dbReference type="InterPro" id="IPR003578">
    <property type="entry name" value="Small_GTPase_Rho"/>
</dbReference>
<keyword evidence="2" id="KW-0342">GTP-binding</keyword>
<dbReference type="CDD" id="cd00157">
    <property type="entry name" value="Rho"/>
    <property type="match status" value="2"/>
</dbReference>
<dbReference type="GO" id="GO:0003006">
    <property type="term" value="P:developmental process involved in reproduction"/>
    <property type="evidence" value="ECO:0007669"/>
    <property type="project" value="UniProtKB-ARBA"/>
</dbReference>
<proteinExistence type="predicted"/>
<dbReference type="Gene3D" id="3.40.50.300">
    <property type="entry name" value="P-loop containing nucleotide triphosphate hydrolases"/>
    <property type="match status" value="3"/>
</dbReference>
<dbReference type="SUPFAM" id="SSF52540">
    <property type="entry name" value="P-loop containing nucleoside triphosphate hydrolases"/>
    <property type="match status" value="2"/>
</dbReference>
<dbReference type="GO" id="GO:0001667">
    <property type="term" value="P:ameboidal-type cell migration"/>
    <property type="evidence" value="ECO:0007669"/>
    <property type="project" value="UniProtKB-ARBA"/>
</dbReference>
<name>A0A553PJC2_TIGCA</name>
<dbReference type="InterPro" id="IPR027417">
    <property type="entry name" value="P-loop_NTPase"/>
</dbReference>
<dbReference type="GO" id="GO:0007264">
    <property type="term" value="P:small GTPase-mediated signal transduction"/>
    <property type="evidence" value="ECO:0007669"/>
    <property type="project" value="InterPro"/>
</dbReference>
<keyword evidence="1" id="KW-0547">Nucleotide-binding</keyword>
<comment type="caution">
    <text evidence="4">The sequence shown here is derived from an EMBL/GenBank/DDBJ whole genome shotgun (WGS) entry which is preliminary data.</text>
</comment>
<dbReference type="GO" id="GO:0035099">
    <property type="term" value="P:hemocyte migration"/>
    <property type="evidence" value="ECO:0007669"/>
    <property type="project" value="UniProtKB-ARBA"/>
</dbReference>
<dbReference type="InterPro" id="IPR005225">
    <property type="entry name" value="Small_GTP-bd"/>
</dbReference>
<dbReference type="EMBL" id="VCGU01000003">
    <property type="protein sequence ID" value="TRY77764.1"/>
    <property type="molecule type" value="Genomic_DNA"/>
</dbReference>
<organism evidence="4 5">
    <name type="scientific">Tigriopus californicus</name>
    <name type="common">Marine copepod</name>
    <dbReference type="NCBI Taxonomy" id="6832"/>
    <lineage>
        <taxon>Eukaryota</taxon>
        <taxon>Metazoa</taxon>
        <taxon>Ecdysozoa</taxon>
        <taxon>Arthropoda</taxon>
        <taxon>Crustacea</taxon>
        <taxon>Multicrustacea</taxon>
        <taxon>Hexanauplia</taxon>
        <taxon>Copepoda</taxon>
        <taxon>Harpacticoida</taxon>
        <taxon>Harpacticidae</taxon>
        <taxon>Tigriopus</taxon>
    </lineage>
</organism>
<dbReference type="AlphaFoldDB" id="A0A553PJC2"/>
<keyword evidence="5" id="KW-1185">Reference proteome</keyword>
<protein>
    <submittedName>
        <fullName evidence="4">Uncharacterized protein</fullName>
    </submittedName>
</protein>
<dbReference type="GO" id="GO:0003924">
    <property type="term" value="F:GTPase activity"/>
    <property type="evidence" value="ECO:0007669"/>
    <property type="project" value="InterPro"/>
</dbReference>
<evidence type="ECO:0000256" key="3">
    <source>
        <dbReference type="SAM" id="MobiDB-lite"/>
    </source>
</evidence>
<dbReference type="Proteomes" id="UP000318571">
    <property type="component" value="Chromosome 11"/>
</dbReference>
<dbReference type="SMART" id="SM00175">
    <property type="entry name" value="RAB"/>
    <property type="match status" value="2"/>
</dbReference>
<dbReference type="Pfam" id="PF00071">
    <property type="entry name" value="Ras"/>
    <property type="match status" value="3"/>
</dbReference>
<accession>A0A553PJC2</accession>
<sequence length="741" mass="81553">MSAKIIKIVLVGDGAVGKTSLVFAFTENPLKDSYEPTIVDVYGADIELAKETVKAKIWDTADNVETKWVPELRKMGNIPIVLVGTKSDLRSDGTVLAHLKSLGNKSPITCEQGQSLAKKIKAQAYVESSSQTKQGIKDVFHKAAKLVIDKIVIIGEGGSGKTSILMGYKDKTFNPEWIPTVFDNYIIKVPVNDQEIPINLWDTAGQEAYEQLRTITYDGCKLFLICFDLANPDSLIHAEQKWAPEVRKFSTAPFFLVGNKTDLRDAFDLKGRASLRDPLPVTTKQDKEISSLRMTKAQILALLCCVALVHGKVIGTLKDPLMGTPDSVLERASQMVHEPRQSGSPLRFFMRTSYSTVTQTQIVTSTSTTFNTCYMTESGIIPCNKRRNIEVESKPRVFLQGQEKTWEDIIPTRLSRVEAASDDESVIELVSKGDPLFQTEEPLVEIVTVTLAGREDLSETTTQSGLEGRDDDSETTTYRSPSESKEDNVEASTFFTDVEPKEDPEASTLLPVSETREEKPLETTMTTTNIDLEGKGVEEVIQSVNHEVVSTVIESVSQGESDEGVEAPTESSNMVIAAEVKNDEHEAIEGSQEIFGVETVKVVHNDNSEEVLSVASVENESVTGTPKGDLIIIEGIEAVEAMTVDPNVETLEGREDEIALESSIQNHNWIEREIQGIQGDCFDPSNIALRFLTVVETKVAHRTTTVIEYETGAKVQTVRFAANADACLPTNVFHLFSTKCA</sequence>
<dbReference type="STRING" id="6832.A0A553PJC2"/>